<dbReference type="GO" id="GO:0005975">
    <property type="term" value="P:carbohydrate metabolic process"/>
    <property type="evidence" value="ECO:0007669"/>
    <property type="project" value="InterPro"/>
</dbReference>
<dbReference type="Proteomes" id="UP000758155">
    <property type="component" value="Unassembled WGS sequence"/>
</dbReference>
<dbReference type="InterPro" id="IPR008928">
    <property type="entry name" value="6-hairpin_glycosidase_sf"/>
</dbReference>
<dbReference type="InterPro" id="IPR053169">
    <property type="entry name" value="MUG_Protein"/>
</dbReference>
<proteinExistence type="predicted"/>
<keyword evidence="3" id="KW-1185">Reference proteome</keyword>
<gene>
    <name evidence="2" type="ORF">E8E12_011304</name>
</gene>
<dbReference type="SUPFAM" id="SSF48208">
    <property type="entry name" value="Six-hairpin glycosidases"/>
    <property type="match status" value="1"/>
</dbReference>
<evidence type="ECO:0000313" key="2">
    <source>
        <dbReference type="EMBL" id="KAF3048215.1"/>
    </source>
</evidence>
<name>A0A9P5C5I6_9PLEO</name>
<keyword evidence="1" id="KW-0732">Signal</keyword>
<dbReference type="EMBL" id="SWKV01000001">
    <property type="protein sequence ID" value="KAF3048215.1"/>
    <property type="molecule type" value="Genomic_DNA"/>
</dbReference>
<feature type="chain" id="PRO_5040372094" description="Glycoside hydrolase family 76 protein" evidence="1">
    <location>
        <begin position="20"/>
        <end position="350"/>
    </location>
</feature>
<feature type="signal peptide" evidence="1">
    <location>
        <begin position="1"/>
        <end position="19"/>
    </location>
</feature>
<evidence type="ECO:0000313" key="3">
    <source>
        <dbReference type="Proteomes" id="UP000758155"/>
    </source>
</evidence>
<sequence length="350" mass="38496">MKYLSSLTVVFLLLGSTRADYASDAESAIKLLQDKWYNTETGLWDDMWWQSGNIVETIAKFGKQDEHFKKTAMDIVSNTYDKSPNQKGYSNWKNDFYDDEGWWAMGWIASYDLTGDQKYLNTAKDLFDDMTTGWTTPCKGGIWWNKPKDSIAAISNELFLAVGASLANRVPASEKADYQNWAQMEWDWFWESGVINGDSLVNDGVDKNTCQNDGKTTYTYNQGVVLAGLSELAKAKSDGGFIAHAHDLASASMSRLSDNGVLTEPVQHPLDQTGAMFKGAYVRGLSTLNENEGQQTYTDFLKKNADSVLANARDGEGVLKDRWQGGGDGSNAASHAAGIDVLVAAAQAST</sequence>
<dbReference type="Pfam" id="PF03663">
    <property type="entry name" value="Glyco_hydro_76"/>
    <property type="match status" value="1"/>
</dbReference>
<dbReference type="AlphaFoldDB" id="A0A9P5C5I6"/>
<comment type="caution">
    <text evidence="2">The sequence shown here is derived from an EMBL/GenBank/DDBJ whole genome shotgun (WGS) entry which is preliminary data.</text>
</comment>
<dbReference type="PANTHER" id="PTHR47791">
    <property type="entry name" value="MEIOTICALLY UP-REGULATED GENE 191 PROTEIN"/>
    <property type="match status" value="1"/>
</dbReference>
<evidence type="ECO:0008006" key="4">
    <source>
        <dbReference type="Google" id="ProtNLM"/>
    </source>
</evidence>
<organism evidence="2 3">
    <name type="scientific">Didymella heteroderae</name>
    <dbReference type="NCBI Taxonomy" id="1769908"/>
    <lineage>
        <taxon>Eukaryota</taxon>
        <taxon>Fungi</taxon>
        <taxon>Dikarya</taxon>
        <taxon>Ascomycota</taxon>
        <taxon>Pezizomycotina</taxon>
        <taxon>Dothideomycetes</taxon>
        <taxon>Pleosporomycetidae</taxon>
        <taxon>Pleosporales</taxon>
        <taxon>Pleosporineae</taxon>
        <taxon>Didymellaceae</taxon>
        <taxon>Didymella</taxon>
    </lineage>
</organism>
<dbReference type="PANTHER" id="PTHR47791:SF1">
    <property type="entry name" value="ENDO MANNANASE, GH76 FAMILY (EUROFUNG)"/>
    <property type="match status" value="1"/>
</dbReference>
<accession>A0A9P5C5I6</accession>
<evidence type="ECO:0000256" key="1">
    <source>
        <dbReference type="SAM" id="SignalP"/>
    </source>
</evidence>
<dbReference type="InterPro" id="IPR005198">
    <property type="entry name" value="Glyco_hydro_76"/>
</dbReference>
<protein>
    <recommendedName>
        <fullName evidence="4">Glycoside hydrolase family 76 protein</fullName>
    </recommendedName>
</protein>
<reference evidence="2" key="1">
    <citation type="submission" date="2019-04" db="EMBL/GenBank/DDBJ databases">
        <title>Sequencing of skin fungus with MAO and IRED activity.</title>
        <authorList>
            <person name="Marsaioli A.J."/>
            <person name="Bonatto J.M.C."/>
            <person name="Reis Junior O."/>
        </authorList>
    </citation>
    <scope>NUCLEOTIDE SEQUENCE</scope>
    <source>
        <strain evidence="2">28M1</strain>
    </source>
</reference>
<dbReference type="OrthoDB" id="9984024at2759"/>
<dbReference type="Gene3D" id="1.50.10.20">
    <property type="match status" value="1"/>
</dbReference>